<dbReference type="STRING" id="1504633.A0A2T7CMR7"/>
<dbReference type="OrthoDB" id="693809at2759"/>
<dbReference type="Proteomes" id="UP000244336">
    <property type="component" value="Chromosome 8"/>
</dbReference>
<gene>
    <name evidence="2" type="ORF">GQ55_8G120000</name>
</gene>
<dbReference type="EMBL" id="CM009756">
    <property type="protein sequence ID" value="PUZ44611.1"/>
    <property type="molecule type" value="Genomic_DNA"/>
</dbReference>
<feature type="domain" description="DCD" evidence="1">
    <location>
        <begin position="1"/>
        <end position="38"/>
    </location>
</feature>
<proteinExistence type="predicted"/>
<evidence type="ECO:0000313" key="3">
    <source>
        <dbReference type="Proteomes" id="UP000244336"/>
    </source>
</evidence>
<dbReference type="InterPro" id="IPR013989">
    <property type="entry name" value="Dev_and_cell_death_domain"/>
</dbReference>
<keyword evidence="3" id="KW-1185">Reference proteome</keyword>
<reference evidence="2 3" key="1">
    <citation type="submission" date="2018-04" db="EMBL/GenBank/DDBJ databases">
        <title>WGS assembly of Panicum hallii var. hallii HAL2.</title>
        <authorList>
            <person name="Lovell J."/>
            <person name="Jenkins J."/>
            <person name="Lowry D."/>
            <person name="Mamidi S."/>
            <person name="Sreedasyam A."/>
            <person name="Weng X."/>
            <person name="Barry K."/>
            <person name="Bonette J."/>
            <person name="Campitelli B."/>
            <person name="Daum C."/>
            <person name="Gordon S."/>
            <person name="Gould B."/>
            <person name="Lipzen A."/>
            <person name="MacQueen A."/>
            <person name="Palacio-Mejia J."/>
            <person name="Plott C."/>
            <person name="Shakirov E."/>
            <person name="Shu S."/>
            <person name="Yoshinaga Y."/>
            <person name="Zane M."/>
            <person name="Rokhsar D."/>
            <person name="Grimwood J."/>
            <person name="Schmutz J."/>
            <person name="Juenger T."/>
        </authorList>
    </citation>
    <scope>NUCLEOTIDE SEQUENCE [LARGE SCALE GENOMIC DNA]</scope>
    <source>
        <strain evidence="3">cv. HAL2</strain>
    </source>
</reference>
<protein>
    <recommendedName>
        <fullName evidence="1">DCD domain-containing protein</fullName>
    </recommendedName>
</protein>
<evidence type="ECO:0000259" key="1">
    <source>
        <dbReference type="PROSITE" id="PS51222"/>
    </source>
</evidence>
<dbReference type="Gramene" id="PUZ44611">
    <property type="protein sequence ID" value="PUZ44611"/>
    <property type="gene ID" value="GQ55_8G120000"/>
</dbReference>
<dbReference type="PROSITE" id="PS51222">
    <property type="entry name" value="DCD"/>
    <property type="match status" value="1"/>
</dbReference>
<dbReference type="AlphaFoldDB" id="A0A2T7CMR7"/>
<sequence>MVDGDFMPVPESSLRSAIKENYFKGKFSPELTATQFST</sequence>
<accession>A0A2T7CMR7</accession>
<organism evidence="2 3">
    <name type="scientific">Panicum hallii var. hallii</name>
    <dbReference type="NCBI Taxonomy" id="1504633"/>
    <lineage>
        <taxon>Eukaryota</taxon>
        <taxon>Viridiplantae</taxon>
        <taxon>Streptophyta</taxon>
        <taxon>Embryophyta</taxon>
        <taxon>Tracheophyta</taxon>
        <taxon>Spermatophyta</taxon>
        <taxon>Magnoliopsida</taxon>
        <taxon>Liliopsida</taxon>
        <taxon>Poales</taxon>
        <taxon>Poaceae</taxon>
        <taxon>PACMAD clade</taxon>
        <taxon>Panicoideae</taxon>
        <taxon>Panicodae</taxon>
        <taxon>Paniceae</taxon>
        <taxon>Panicinae</taxon>
        <taxon>Panicum</taxon>
        <taxon>Panicum sect. Panicum</taxon>
    </lineage>
</organism>
<evidence type="ECO:0000313" key="2">
    <source>
        <dbReference type="EMBL" id="PUZ44611.1"/>
    </source>
</evidence>
<name>A0A2T7CMR7_9POAL</name>